<evidence type="ECO:0000313" key="4">
    <source>
        <dbReference type="Proteomes" id="UP001589698"/>
    </source>
</evidence>
<keyword evidence="2" id="KW-1133">Transmembrane helix</keyword>
<feature type="transmembrane region" description="Helical" evidence="2">
    <location>
        <begin position="157"/>
        <end position="179"/>
    </location>
</feature>
<evidence type="ECO:0008006" key="5">
    <source>
        <dbReference type="Google" id="ProtNLM"/>
    </source>
</evidence>
<feature type="region of interest" description="Disordered" evidence="1">
    <location>
        <begin position="1"/>
        <end position="41"/>
    </location>
</feature>
<comment type="caution">
    <text evidence="3">The sequence shown here is derived from an EMBL/GenBank/DDBJ whole genome shotgun (WGS) entry which is preliminary data.</text>
</comment>
<dbReference type="EMBL" id="JBHLXH010000001">
    <property type="protein sequence ID" value="MFC0222647.1"/>
    <property type="molecule type" value="Genomic_DNA"/>
</dbReference>
<feature type="compositionally biased region" description="Pro residues" evidence="1">
    <location>
        <begin position="24"/>
        <end position="36"/>
    </location>
</feature>
<accession>A0ABV6E0X8</accession>
<sequence length="192" mass="20746">MADDDQTPDRPVPDRPVPDRPVPERPVPQRPVPGRPAAPGGFSSGGARDAYGMTWVALVLLVVMIVVVGWRLFDFWDSRQPPSGVQTQQATVLGFEALDRARPGARAADYSSVVFELPDGEQASALYELRRLGDAEKGDTITVYQSDGEWRTTSEKAIGGVVGWALGMVALLAMVVGWFRVRARARRGGSAA</sequence>
<reference evidence="3 4" key="1">
    <citation type="submission" date="2024-09" db="EMBL/GenBank/DDBJ databases">
        <authorList>
            <person name="Sun Q."/>
            <person name="Mori K."/>
        </authorList>
    </citation>
    <scope>NUCLEOTIDE SEQUENCE [LARGE SCALE GENOMIC DNA]</scope>
    <source>
        <strain evidence="3 4">CCM 8654</strain>
    </source>
</reference>
<keyword evidence="2" id="KW-0472">Membrane</keyword>
<keyword evidence="4" id="KW-1185">Reference proteome</keyword>
<feature type="compositionally biased region" description="Basic and acidic residues" evidence="1">
    <location>
        <begin position="7"/>
        <end position="23"/>
    </location>
</feature>
<organism evidence="3 4">
    <name type="scientific">Nocardioides zeicaulis</name>
    <dbReference type="NCBI Taxonomy" id="1776857"/>
    <lineage>
        <taxon>Bacteria</taxon>
        <taxon>Bacillati</taxon>
        <taxon>Actinomycetota</taxon>
        <taxon>Actinomycetes</taxon>
        <taxon>Propionibacteriales</taxon>
        <taxon>Nocardioidaceae</taxon>
        <taxon>Nocardioides</taxon>
    </lineage>
</organism>
<dbReference type="RefSeq" id="WP_378518294.1">
    <property type="nucleotide sequence ID" value="NZ_CBCSDI010000069.1"/>
</dbReference>
<keyword evidence="2" id="KW-0812">Transmembrane</keyword>
<name>A0ABV6E0X8_9ACTN</name>
<protein>
    <recommendedName>
        <fullName evidence="5">DUF3592 domain-containing protein</fullName>
    </recommendedName>
</protein>
<feature type="transmembrane region" description="Helical" evidence="2">
    <location>
        <begin position="53"/>
        <end position="73"/>
    </location>
</feature>
<dbReference type="Proteomes" id="UP001589698">
    <property type="component" value="Unassembled WGS sequence"/>
</dbReference>
<evidence type="ECO:0000256" key="1">
    <source>
        <dbReference type="SAM" id="MobiDB-lite"/>
    </source>
</evidence>
<evidence type="ECO:0000313" key="3">
    <source>
        <dbReference type="EMBL" id="MFC0222647.1"/>
    </source>
</evidence>
<proteinExistence type="predicted"/>
<gene>
    <name evidence="3" type="ORF">ACFFJG_09145</name>
</gene>
<evidence type="ECO:0000256" key="2">
    <source>
        <dbReference type="SAM" id="Phobius"/>
    </source>
</evidence>